<proteinExistence type="predicted"/>
<dbReference type="InterPro" id="IPR005325">
    <property type="entry name" value="DUF308_memb"/>
</dbReference>
<sequence length="181" mass="20380">MDNFSTSSRSNHGFDWGALIAGVLMVIAAFLLIRHPGKGLHAFVLIFGILSIVQGFVWLAGYSRFRNFFSRSWVTLISGILDIIVGVLFLCSYDIGGLTIAYLFAIWFFVDSVVGIVFSWHLKDFSTGYFIFSLIMNILSLIIAVFLIFNPLIAALSLVWLVAFWLLVFGINEIVTAWMHR</sequence>
<feature type="transmembrane region" description="Helical" evidence="1">
    <location>
        <begin position="155"/>
        <end position="175"/>
    </location>
</feature>
<keyword evidence="1" id="KW-0812">Transmembrane</keyword>
<dbReference type="Pfam" id="PF03729">
    <property type="entry name" value="DUF308"/>
    <property type="match status" value="2"/>
</dbReference>
<gene>
    <name evidence="2" type="ORF">E5351_04020</name>
</gene>
<feature type="transmembrane region" description="Helical" evidence="1">
    <location>
        <begin position="129"/>
        <end position="149"/>
    </location>
</feature>
<comment type="caution">
    <text evidence="2">The sequence shown here is derived from an EMBL/GenBank/DDBJ whole genome shotgun (WGS) entry which is preliminary data.</text>
</comment>
<feature type="transmembrane region" description="Helical" evidence="1">
    <location>
        <begin position="73"/>
        <end position="95"/>
    </location>
</feature>
<organism evidence="2 3">
    <name type="scientific">Lactobacillus intestinalis</name>
    <dbReference type="NCBI Taxonomy" id="151781"/>
    <lineage>
        <taxon>Bacteria</taxon>
        <taxon>Bacillati</taxon>
        <taxon>Bacillota</taxon>
        <taxon>Bacilli</taxon>
        <taxon>Lactobacillales</taxon>
        <taxon>Lactobacillaceae</taxon>
        <taxon>Lactobacillus</taxon>
    </lineage>
</organism>
<reference evidence="2 3" key="1">
    <citation type="submission" date="2019-04" db="EMBL/GenBank/DDBJ databases">
        <title>Microbes associate with the intestines of laboratory mice.</title>
        <authorList>
            <person name="Navarre W."/>
            <person name="Wong E."/>
            <person name="Huang K."/>
            <person name="Tropini C."/>
            <person name="Ng K."/>
            <person name="Yu B."/>
        </authorList>
    </citation>
    <scope>NUCLEOTIDE SEQUENCE [LARGE SCALE GENOMIC DNA]</scope>
    <source>
        <strain evidence="2 3">NM61_E11</strain>
    </source>
</reference>
<keyword evidence="1" id="KW-1133">Transmembrane helix</keyword>
<accession>A0A4S2BLX5</accession>
<dbReference type="InterPro" id="IPR052712">
    <property type="entry name" value="Acid_resist_chaperone_HdeD"/>
</dbReference>
<evidence type="ECO:0000313" key="3">
    <source>
        <dbReference type="Proteomes" id="UP000309117"/>
    </source>
</evidence>
<evidence type="ECO:0000313" key="2">
    <source>
        <dbReference type="EMBL" id="TGY15986.1"/>
    </source>
</evidence>
<dbReference type="EMBL" id="SRYV01000006">
    <property type="protein sequence ID" value="TGY15986.1"/>
    <property type="molecule type" value="Genomic_DNA"/>
</dbReference>
<feature type="transmembrane region" description="Helical" evidence="1">
    <location>
        <begin position="39"/>
        <end position="61"/>
    </location>
</feature>
<dbReference type="PANTHER" id="PTHR34989:SF1">
    <property type="entry name" value="PROTEIN HDED"/>
    <property type="match status" value="1"/>
</dbReference>
<dbReference type="AlphaFoldDB" id="A0A4S2BLX5"/>
<protein>
    <recommendedName>
        <fullName evidence="4">DUF308 domain-containing protein</fullName>
    </recommendedName>
</protein>
<evidence type="ECO:0000256" key="1">
    <source>
        <dbReference type="SAM" id="Phobius"/>
    </source>
</evidence>
<evidence type="ECO:0008006" key="4">
    <source>
        <dbReference type="Google" id="ProtNLM"/>
    </source>
</evidence>
<dbReference type="RefSeq" id="WP_004045068.1">
    <property type="nucleotide sequence ID" value="NZ_AQFR02000003.1"/>
</dbReference>
<dbReference type="Proteomes" id="UP000309117">
    <property type="component" value="Unassembled WGS sequence"/>
</dbReference>
<keyword evidence="1" id="KW-0472">Membrane</keyword>
<feature type="transmembrane region" description="Helical" evidence="1">
    <location>
        <begin position="12"/>
        <end position="33"/>
    </location>
</feature>
<name>A0A4S2BLX5_9LACO</name>
<dbReference type="PANTHER" id="PTHR34989">
    <property type="entry name" value="PROTEIN HDED"/>
    <property type="match status" value="1"/>
</dbReference>
<feature type="transmembrane region" description="Helical" evidence="1">
    <location>
        <begin position="101"/>
        <end position="122"/>
    </location>
</feature>
<dbReference type="GO" id="GO:0005886">
    <property type="term" value="C:plasma membrane"/>
    <property type="evidence" value="ECO:0007669"/>
    <property type="project" value="TreeGrafter"/>
</dbReference>